<gene>
    <name evidence="1" type="ORF">C7M51_01589</name>
</gene>
<proteinExistence type="predicted"/>
<keyword evidence="2" id="KW-1185">Reference proteome</keyword>
<dbReference type="Proteomes" id="UP000464053">
    <property type="component" value="Chromosome"/>
</dbReference>
<dbReference type="AlphaFoldDB" id="A0A6P1PY74"/>
<name>A0A6P1PY74_9GAMM</name>
<organism evidence="1 2">
    <name type="scientific">Mixta intestinalis</name>
    <dbReference type="NCBI Taxonomy" id="1615494"/>
    <lineage>
        <taxon>Bacteria</taxon>
        <taxon>Pseudomonadati</taxon>
        <taxon>Pseudomonadota</taxon>
        <taxon>Gammaproteobacteria</taxon>
        <taxon>Enterobacterales</taxon>
        <taxon>Erwiniaceae</taxon>
        <taxon>Mixta</taxon>
    </lineage>
</organism>
<evidence type="ECO:0000313" key="1">
    <source>
        <dbReference type="EMBL" id="QHM71303.1"/>
    </source>
</evidence>
<sequence>MAMKKSWFDHPACTYEEAEELLRRYRARGVRAEKMLGADCRLFIVRAQLPEGKYRPRKSRTFQQRIWE</sequence>
<evidence type="ECO:0000313" key="2">
    <source>
        <dbReference type="Proteomes" id="UP000464053"/>
    </source>
</evidence>
<reference evidence="1 2" key="1">
    <citation type="submission" date="2018-03" db="EMBL/GenBank/DDBJ databases">
        <title>Pantoea intestinalis SRCM103226 isolated form the mealworm.</title>
        <authorList>
            <person name="Jeong D.-Y."/>
            <person name="Kim J.W."/>
        </authorList>
    </citation>
    <scope>NUCLEOTIDE SEQUENCE [LARGE SCALE GENOMIC DNA]</scope>
    <source>
        <strain evidence="1 2">SRCM103226</strain>
    </source>
</reference>
<protein>
    <recommendedName>
        <fullName evidence="3">Phage protein</fullName>
    </recommendedName>
</protein>
<evidence type="ECO:0008006" key="3">
    <source>
        <dbReference type="Google" id="ProtNLM"/>
    </source>
</evidence>
<dbReference type="KEGG" id="mint:C7M51_01589"/>
<dbReference type="EMBL" id="CP028271">
    <property type="protein sequence ID" value="QHM71303.1"/>
    <property type="molecule type" value="Genomic_DNA"/>
</dbReference>
<accession>A0A6P1PY74</accession>